<gene>
    <name evidence="2" type="ORF">BK664_01585</name>
</gene>
<name>A0A423JXW2_9PSED</name>
<sequence length="525" mass="57376">MTLPAGFAPEALLTVSALVGAIALASSSTALAVEFEYGDLKGSWDNTVKYSLGSRISNPSDTNLKNVNADDPEHNFDRGSLMMNRFDWLTELNARYKNYGFSLSAAAWYDDVYNRHNDNDSPGTFNPYSVSNDEFTDQTQKWAGNKVELMNAFVSGQWAPFDVPVSVRLGQHTLLWGESLFFTDNGIAAAMAPVDAYKALSVPNTKAQELFLPTKQISASAMFEGGWTVEGFYQFQWEKTRIPPAGSFLSSVDILDEGGERIIAGPGAFFYRGSDDEPDAPQFGVSLRWRPEALNLDLGLYAIEYDEKTPQVVVSPSGGFDPSNGSIGTYSLRYQERVKLYGISANTTIGQLNIGGEVSYRKDAALRASGDVLDPHVLGDTVHAQINAIYVGNAGALWDGYSLAGELAGHHLTKITKNKEEFDDSLNETSYGMRGVATFSYYQVSPGLDIDVPIGLGYNFKGESPISAAFNNYGSDRGGDVNIGVVGIYQQDWKLGLNVTHFFGSEDNNYYSGRDFVMASLTHTF</sequence>
<accession>A0A423JXW2</accession>
<dbReference type="AlphaFoldDB" id="A0A423JXW2"/>
<dbReference type="Proteomes" id="UP000286351">
    <property type="component" value="Unassembled WGS sequence"/>
</dbReference>
<keyword evidence="1" id="KW-0732">Signal</keyword>
<proteinExistence type="predicted"/>
<protein>
    <recommendedName>
        <fullName evidence="4">DUF1302 domain-containing protein</fullName>
    </recommendedName>
</protein>
<evidence type="ECO:0000313" key="2">
    <source>
        <dbReference type="EMBL" id="RON42540.1"/>
    </source>
</evidence>
<feature type="chain" id="PRO_5019452594" description="DUF1302 domain-containing protein" evidence="1">
    <location>
        <begin position="33"/>
        <end position="525"/>
    </location>
</feature>
<dbReference type="EMBL" id="MOBO01000001">
    <property type="protein sequence ID" value="RON42540.1"/>
    <property type="molecule type" value="Genomic_DNA"/>
</dbReference>
<evidence type="ECO:0000313" key="3">
    <source>
        <dbReference type="Proteomes" id="UP000286351"/>
    </source>
</evidence>
<reference evidence="2 3" key="1">
    <citation type="submission" date="2016-10" db="EMBL/GenBank/DDBJ databases">
        <title>Comparative genome analysis of multiple Pseudomonas spp. focuses on biocontrol and plant growth promoting traits.</title>
        <authorList>
            <person name="Tao X.-Y."/>
            <person name="Taylor C.G."/>
        </authorList>
    </citation>
    <scope>NUCLEOTIDE SEQUENCE [LARGE SCALE GENOMIC DNA]</scope>
    <source>
        <strain evidence="2 3">38D4</strain>
    </source>
</reference>
<dbReference type="Pfam" id="PF06980">
    <property type="entry name" value="DUF1302"/>
    <property type="match status" value="1"/>
</dbReference>
<evidence type="ECO:0000256" key="1">
    <source>
        <dbReference type="SAM" id="SignalP"/>
    </source>
</evidence>
<evidence type="ECO:0008006" key="4">
    <source>
        <dbReference type="Google" id="ProtNLM"/>
    </source>
</evidence>
<feature type="signal peptide" evidence="1">
    <location>
        <begin position="1"/>
        <end position="32"/>
    </location>
</feature>
<dbReference type="InterPro" id="IPR010727">
    <property type="entry name" value="DUF1302"/>
</dbReference>
<comment type="caution">
    <text evidence="2">The sequence shown here is derived from an EMBL/GenBank/DDBJ whole genome shotgun (WGS) entry which is preliminary data.</text>
</comment>
<organism evidence="2 3">
    <name type="scientific">Pseudomonas brassicacearum</name>
    <dbReference type="NCBI Taxonomy" id="930166"/>
    <lineage>
        <taxon>Bacteria</taxon>
        <taxon>Pseudomonadati</taxon>
        <taxon>Pseudomonadota</taxon>
        <taxon>Gammaproteobacteria</taxon>
        <taxon>Pseudomonadales</taxon>
        <taxon>Pseudomonadaceae</taxon>
        <taxon>Pseudomonas</taxon>
    </lineage>
</organism>